<name>A0AAV3JUJ3_ACIBA</name>
<dbReference type="RefSeq" id="WP_021511516.1">
    <property type="nucleotide sequence ID" value="NZ_AVST01000127.1"/>
</dbReference>
<accession>A0AAV3JUJ3</accession>
<sequence>MSSIHDKRYIKLINTLTQLRELKDITQVELASSLKKPQSYISKIENLERRIDIVELYDWLKALGESENTLINFILGLEEIS</sequence>
<protein>
    <recommendedName>
        <fullName evidence="1">HTH cro/C1-type domain-containing protein</fullName>
    </recommendedName>
</protein>
<dbReference type="SMART" id="SM00530">
    <property type="entry name" value="HTH_XRE"/>
    <property type="match status" value="1"/>
</dbReference>
<dbReference type="InterPro" id="IPR010982">
    <property type="entry name" value="Lambda_DNA-bd_dom_sf"/>
</dbReference>
<dbReference type="AlphaFoldDB" id="A0AAV3JUJ3"/>
<dbReference type="InterPro" id="IPR001387">
    <property type="entry name" value="Cro/C1-type_HTH"/>
</dbReference>
<dbReference type="EMBL" id="AVST01000127">
    <property type="protein sequence ID" value="ERH65435.1"/>
    <property type="molecule type" value="Genomic_DNA"/>
</dbReference>
<feature type="domain" description="HTH cro/C1-type" evidence="1">
    <location>
        <begin position="16"/>
        <end position="70"/>
    </location>
</feature>
<dbReference type="Gene3D" id="1.10.260.40">
    <property type="entry name" value="lambda repressor-like DNA-binding domains"/>
    <property type="match status" value="1"/>
</dbReference>
<dbReference type="Pfam" id="PF01381">
    <property type="entry name" value="HTH_3"/>
    <property type="match status" value="1"/>
</dbReference>
<gene>
    <name evidence="2" type="ORF">N173_10675</name>
</gene>
<dbReference type="CDD" id="cd00093">
    <property type="entry name" value="HTH_XRE"/>
    <property type="match status" value="1"/>
</dbReference>
<dbReference type="PROSITE" id="PS50943">
    <property type="entry name" value="HTH_CROC1"/>
    <property type="match status" value="1"/>
</dbReference>
<comment type="caution">
    <text evidence="2">The sequence shown here is derived from an EMBL/GenBank/DDBJ whole genome shotgun (WGS) entry which is preliminary data.</text>
</comment>
<reference evidence="2 3" key="1">
    <citation type="submission" date="2013-08" db="EMBL/GenBank/DDBJ databases">
        <title>Study of Ammonical-Nitrogen removal by Nitrification Denitrification process using lab isolates.</title>
        <authorList>
            <person name="Khardenavis A.A."/>
            <person name="Pal R.R."/>
            <person name="Kapley A."/>
            <person name="Qureshi A."/>
            <person name="Purohit H.J."/>
        </authorList>
    </citation>
    <scope>NUCLEOTIDE SEQUENCE [LARGE SCALE GENOMIC DNA]</scope>
    <source>
        <strain evidence="2 3">EGD-HP18</strain>
    </source>
</reference>
<evidence type="ECO:0000313" key="3">
    <source>
        <dbReference type="Proteomes" id="UP000016517"/>
    </source>
</evidence>
<evidence type="ECO:0000313" key="2">
    <source>
        <dbReference type="EMBL" id="ERH65435.1"/>
    </source>
</evidence>
<proteinExistence type="predicted"/>
<organism evidence="2 3">
    <name type="scientific">Acinetobacter baumannii EGD-HP18</name>
    <dbReference type="NCBI Taxonomy" id="1358412"/>
    <lineage>
        <taxon>Bacteria</taxon>
        <taxon>Pseudomonadati</taxon>
        <taxon>Pseudomonadota</taxon>
        <taxon>Gammaproteobacteria</taxon>
        <taxon>Moraxellales</taxon>
        <taxon>Moraxellaceae</taxon>
        <taxon>Acinetobacter</taxon>
        <taxon>Acinetobacter calcoaceticus/baumannii complex</taxon>
    </lineage>
</organism>
<evidence type="ECO:0000259" key="1">
    <source>
        <dbReference type="PROSITE" id="PS50943"/>
    </source>
</evidence>
<dbReference type="SUPFAM" id="SSF47413">
    <property type="entry name" value="lambda repressor-like DNA-binding domains"/>
    <property type="match status" value="1"/>
</dbReference>
<dbReference type="Proteomes" id="UP000016517">
    <property type="component" value="Unassembled WGS sequence"/>
</dbReference>
<dbReference type="GO" id="GO:0003677">
    <property type="term" value="F:DNA binding"/>
    <property type="evidence" value="ECO:0007669"/>
    <property type="project" value="InterPro"/>
</dbReference>